<dbReference type="AlphaFoldDB" id="B7AR38"/>
<gene>
    <name evidence="1" type="ORF">BACPEC_01148</name>
</gene>
<dbReference type="eggNOG" id="ENOG50333QS">
    <property type="taxonomic scope" value="Bacteria"/>
</dbReference>
<name>B7AR38_9FIRM</name>
<dbReference type="HOGENOM" id="CLU_2370117_0_0_9"/>
<evidence type="ECO:0000313" key="1">
    <source>
        <dbReference type="EMBL" id="EEC58160.1"/>
    </source>
</evidence>
<protein>
    <submittedName>
        <fullName evidence="1">Uncharacterized protein</fullName>
    </submittedName>
</protein>
<keyword evidence="2" id="KW-1185">Reference proteome</keyword>
<dbReference type="Proteomes" id="UP000003136">
    <property type="component" value="Unassembled WGS sequence"/>
</dbReference>
<comment type="caution">
    <text evidence="1">The sequence shown here is derived from an EMBL/GenBank/DDBJ whole genome shotgun (WGS) entry which is preliminary data.</text>
</comment>
<dbReference type="STRING" id="483218.BACPEC_01148"/>
<reference evidence="1 2" key="1">
    <citation type="submission" date="2008-11" db="EMBL/GenBank/DDBJ databases">
        <title>Draft genome sequence of Bacteroides pectinophilus (ATCC 43243).</title>
        <authorList>
            <person name="Sudarsanam P."/>
            <person name="Ley R."/>
            <person name="Guruge J."/>
            <person name="Turnbaugh P.J."/>
            <person name="Mahowald M."/>
            <person name="Liep D."/>
            <person name="Gordon J."/>
        </authorList>
    </citation>
    <scope>NUCLEOTIDE SEQUENCE [LARGE SCALE GENOMIC DNA]</scope>
    <source>
        <strain evidence="1 2">ATCC 43243</strain>
    </source>
</reference>
<dbReference type="EMBL" id="ABVQ01000035">
    <property type="protein sequence ID" value="EEC58160.1"/>
    <property type="molecule type" value="Genomic_DNA"/>
</dbReference>
<sequence>MAKIVDITDKLSFDENPVMVIRGHMITVNSDAPTMLKIMAIVQDADKSEIEASLEAYELLIGEKDREVIDGMHLQYKDFIKVINIAMDIATGRDKNDTGEVQTHTTT</sequence>
<reference evidence="1 2" key="2">
    <citation type="submission" date="2008-11" db="EMBL/GenBank/DDBJ databases">
        <authorList>
            <person name="Fulton L."/>
            <person name="Clifton S."/>
            <person name="Fulton B."/>
            <person name="Xu J."/>
            <person name="Minx P."/>
            <person name="Pepin K.H."/>
            <person name="Johnson M."/>
            <person name="Bhonagiri V."/>
            <person name="Nash W.E."/>
            <person name="Mardis E.R."/>
            <person name="Wilson R.K."/>
        </authorList>
    </citation>
    <scope>NUCLEOTIDE SEQUENCE [LARGE SCALE GENOMIC DNA]</scope>
    <source>
        <strain evidence="1 2">ATCC 43243</strain>
    </source>
</reference>
<evidence type="ECO:0000313" key="2">
    <source>
        <dbReference type="Proteomes" id="UP000003136"/>
    </source>
</evidence>
<organism evidence="1 2">
    <name type="scientific">[Bacteroides] pectinophilus ATCC 43243</name>
    <dbReference type="NCBI Taxonomy" id="483218"/>
    <lineage>
        <taxon>Bacteria</taxon>
        <taxon>Bacillati</taxon>
        <taxon>Bacillota</taxon>
        <taxon>Clostridia</taxon>
        <taxon>Eubacteriales</taxon>
    </lineage>
</organism>
<accession>B7AR38</accession>
<proteinExistence type="predicted"/>